<protein>
    <submittedName>
        <fullName evidence="2">Uncharacterized protein</fullName>
    </submittedName>
</protein>
<evidence type="ECO:0000313" key="3">
    <source>
        <dbReference type="Proteomes" id="UP001165275"/>
    </source>
</evidence>
<keyword evidence="1" id="KW-1133">Transmembrane helix</keyword>
<dbReference type="EMBL" id="JAGQDC010000007">
    <property type="protein sequence ID" value="MCL1029577.1"/>
    <property type="molecule type" value="Genomic_DNA"/>
</dbReference>
<keyword evidence="3" id="KW-1185">Reference proteome</keyword>
<evidence type="ECO:0000256" key="1">
    <source>
        <dbReference type="SAM" id="Phobius"/>
    </source>
</evidence>
<accession>A0ABT0KC84</accession>
<keyword evidence="1" id="KW-0472">Membrane</keyword>
<comment type="caution">
    <text evidence="2">The sequence shown here is derived from an EMBL/GenBank/DDBJ whole genome shotgun (WGS) entry which is preliminary data.</text>
</comment>
<evidence type="ECO:0000313" key="2">
    <source>
        <dbReference type="EMBL" id="MCL1029577.1"/>
    </source>
</evidence>
<reference evidence="2" key="1">
    <citation type="submission" date="2021-04" db="EMBL/GenBank/DDBJ databases">
        <title>Genome sequence of Serratia sp. arafor3.</title>
        <authorList>
            <person name="Besaury L."/>
        </authorList>
    </citation>
    <scope>NUCLEOTIDE SEQUENCE</scope>
    <source>
        <strain evidence="2">Arafor3</strain>
    </source>
</reference>
<name>A0ABT0KC84_9GAMM</name>
<feature type="transmembrane region" description="Helical" evidence="1">
    <location>
        <begin position="31"/>
        <end position="53"/>
    </location>
</feature>
<keyword evidence="1" id="KW-0812">Transmembrane</keyword>
<gene>
    <name evidence="2" type="ORF">KAJ71_11160</name>
</gene>
<sequence>MTVINAHLSVEVGRFMAHQQADNILNNKAKFLSALTVIALSVALLDLGIADLVHRILLG</sequence>
<proteinExistence type="predicted"/>
<dbReference type="RefSeq" id="WP_248945807.1">
    <property type="nucleotide sequence ID" value="NZ_CBCSGY010000035.1"/>
</dbReference>
<dbReference type="Proteomes" id="UP001165275">
    <property type="component" value="Unassembled WGS sequence"/>
</dbReference>
<organism evidence="2 3">
    <name type="scientific">Serratia silvae</name>
    <dbReference type="NCBI Taxonomy" id="2824122"/>
    <lineage>
        <taxon>Bacteria</taxon>
        <taxon>Pseudomonadati</taxon>
        <taxon>Pseudomonadota</taxon>
        <taxon>Gammaproteobacteria</taxon>
        <taxon>Enterobacterales</taxon>
        <taxon>Yersiniaceae</taxon>
        <taxon>Serratia</taxon>
    </lineage>
</organism>